<dbReference type="KEGG" id="shs:STEHIDRAFT_163488"/>
<dbReference type="RefSeq" id="XP_007311238.1">
    <property type="nucleotide sequence ID" value="XM_007311176.1"/>
</dbReference>
<keyword evidence="3" id="KW-1185">Reference proteome</keyword>
<gene>
    <name evidence="2" type="ORF">STEHIDRAFT_163488</name>
</gene>
<feature type="region of interest" description="Disordered" evidence="1">
    <location>
        <begin position="1"/>
        <end position="56"/>
    </location>
</feature>
<protein>
    <submittedName>
        <fullName evidence="2">Uncharacterized protein</fullName>
    </submittedName>
</protein>
<name>R7RWH6_STEHR</name>
<dbReference type="EMBL" id="JH687402">
    <property type="protein sequence ID" value="EIM79664.1"/>
    <property type="molecule type" value="Genomic_DNA"/>
</dbReference>
<feature type="compositionally biased region" description="Acidic residues" evidence="1">
    <location>
        <begin position="46"/>
        <end position="55"/>
    </location>
</feature>
<dbReference type="GeneID" id="18802359"/>
<proteinExistence type="predicted"/>
<evidence type="ECO:0000256" key="1">
    <source>
        <dbReference type="SAM" id="MobiDB-lite"/>
    </source>
</evidence>
<evidence type="ECO:0000313" key="2">
    <source>
        <dbReference type="EMBL" id="EIM79664.1"/>
    </source>
</evidence>
<dbReference type="Proteomes" id="UP000053927">
    <property type="component" value="Unassembled WGS sequence"/>
</dbReference>
<dbReference type="AlphaFoldDB" id="R7RWH6"/>
<sequence>MPKSSGSRPRRSTARYRQVVSTSDVVSPKGSRGQAGQGKKRKVYIDDEAESDEDQSLAKRAEIKFKEENKDRWKKLQEEGTHNVDQAECSFDPPILTLAF</sequence>
<evidence type="ECO:0000313" key="3">
    <source>
        <dbReference type="Proteomes" id="UP000053927"/>
    </source>
</evidence>
<organism evidence="2 3">
    <name type="scientific">Stereum hirsutum (strain FP-91666)</name>
    <name type="common">White-rot fungus</name>
    <dbReference type="NCBI Taxonomy" id="721885"/>
    <lineage>
        <taxon>Eukaryota</taxon>
        <taxon>Fungi</taxon>
        <taxon>Dikarya</taxon>
        <taxon>Basidiomycota</taxon>
        <taxon>Agaricomycotina</taxon>
        <taxon>Agaricomycetes</taxon>
        <taxon>Russulales</taxon>
        <taxon>Stereaceae</taxon>
        <taxon>Stereum</taxon>
    </lineage>
</organism>
<reference evidence="3" key="1">
    <citation type="journal article" date="2012" name="Science">
        <title>The Paleozoic origin of enzymatic lignin decomposition reconstructed from 31 fungal genomes.</title>
        <authorList>
            <person name="Floudas D."/>
            <person name="Binder M."/>
            <person name="Riley R."/>
            <person name="Barry K."/>
            <person name="Blanchette R.A."/>
            <person name="Henrissat B."/>
            <person name="Martinez A.T."/>
            <person name="Otillar R."/>
            <person name="Spatafora J.W."/>
            <person name="Yadav J.S."/>
            <person name="Aerts A."/>
            <person name="Benoit I."/>
            <person name="Boyd A."/>
            <person name="Carlson A."/>
            <person name="Copeland A."/>
            <person name="Coutinho P.M."/>
            <person name="de Vries R.P."/>
            <person name="Ferreira P."/>
            <person name="Findley K."/>
            <person name="Foster B."/>
            <person name="Gaskell J."/>
            <person name="Glotzer D."/>
            <person name="Gorecki P."/>
            <person name="Heitman J."/>
            <person name="Hesse C."/>
            <person name="Hori C."/>
            <person name="Igarashi K."/>
            <person name="Jurgens J.A."/>
            <person name="Kallen N."/>
            <person name="Kersten P."/>
            <person name="Kohler A."/>
            <person name="Kuees U."/>
            <person name="Kumar T.K.A."/>
            <person name="Kuo A."/>
            <person name="LaButti K."/>
            <person name="Larrondo L.F."/>
            <person name="Lindquist E."/>
            <person name="Ling A."/>
            <person name="Lombard V."/>
            <person name="Lucas S."/>
            <person name="Lundell T."/>
            <person name="Martin R."/>
            <person name="McLaughlin D.J."/>
            <person name="Morgenstern I."/>
            <person name="Morin E."/>
            <person name="Murat C."/>
            <person name="Nagy L.G."/>
            <person name="Nolan M."/>
            <person name="Ohm R.A."/>
            <person name="Patyshakuliyeva A."/>
            <person name="Rokas A."/>
            <person name="Ruiz-Duenas F.J."/>
            <person name="Sabat G."/>
            <person name="Salamov A."/>
            <person name="Samejima M."/>
            <person name="Schmutz J."/>
            <person name="Slot J.C."/>
            <person name="St John F."/>
            <person name="Stenlid J."/>
            <person name="Sun H."/>
            <person name="Sun S."/>
            <person name="Syed K."/>
            <person name="Tsang A."/>
            <person name="Wiebenga A."/>
            <person name="Young D."/>
            <person name="Pisabarro A."/>
            <person name="Eastwood D.C."/>
            <person name="Martin F."/>
            <person name="Cullen D."/>
            <person name="Grigoriev I.V."/>
            <person name="Hibbett D.S."/>
        </authorList>
    </citation>
    <scope>NUCLEOTIDE SEQUENCE [LARGE SCALE GENOMIC DNA]</scope>
    <source>
        <strain evidence="3">FP-91666</strain>
    </source>
</reference>
<accession>R7RWH6</accession>